<evidence type="ECO:0000256" key="6">
    <source>
        <dbReference type="PIRSR" id="PIRSR608256-1"/>
    </source>
</evidence>
<reference evidence="8 9" key="1">
    <citation type="journal article" date="2007" name="Nat. Biotechnol.">
        <title>Complete genome sequence of the myxobacterium Sorangium cellulosum.</title>
        <authorList>
            <person name="Schneiker S."/>
            <person name="Perlova O."/>
            <person name="Kaiser O."/>
            <person name="Gerth K."/>
            <person name="Alici A."/>
            <person name="Altmeyer M.O."/>
            <person name="Bartels D."/>
            <person name="Bekel T."/>
            <person name="Beyer S."/>
            <person name="Bode E."/>
            <person name="Bode H.B."/>
            <person name="Bolten C.J."/>
            <person name="Choudhuri J.V."/>
            <person name="Doss S."/>
            <person name="Elnakady Y.A."/>
            <person name="Frank B."/>
            <person name="Gaigalat L."/>
            <person name="Goesmann A."/>
            <person name="Groeger C."/>
            <person name="Gross F."/>
            <person name="Jelsbak L."/>
            <person name="Jelsbak L."/>
            <person name="Kalinowski J."/>
            <person name="Kegler C."/>
            <person name="Knauber T."/>
            <person name="Konietzny S."/>
            <person name="Kopp M."/>
            <person name="Krause L."/>
            <person name="Krug D."/>
            <person name="Linke B."/>
            <person name="Mahmud T."/>
            <person name="Martinez-Arias R."/>
            <person name="McHardy A.C."/>
            <person name="Merai M."/>
            <person name="Meyer F."/>
            <person name="Mormann S."/>
            <person name="Munoz-Dorado J."/>
            <person name="Perez J."/>
            <person name="Pradella S."/>
            <person name="Rachid S."/>
            <person name="Raddatz G."/>
            <person name="Rosenau F."/>
            <person name="Rueckert C."/>
            <person name="Sasse F."/>
            <person name="Scharfe M."/>
            <person name="Schuster S.C."/>
            <person name="Suen G."/>
            <person name="Treuner-Lange A."/>
            <person name="Velicer G.J."/>
            <person name="Vorholter F.-J."/>
            <person name="Weissman K.J."/>
            <person name="Welch R.D."/>
            <person name="Wenzel S.C."/>
            <person name="Whitworth D.E."/>
            <person name="Wilhelm S."/>
            <person name="Wittmann C."/>
            <person name="Bloecker H."/>
            <person name="Puehler A."/>
            <person name="Mueller R."/>
        </authorList>
    </citation>
    <scope>NUCLEOTIDE SEQUENCE [LARGE SCALE GENOMIC DNA]</scope>
    <source>
        <strain evidence="9">So ce56</strain>
    </source>
</reference>
<proteinExistence type="inferred from homology"/>
<dbReference type="InterPro" id="IPR008256">
    <property type="entry name" value="Peptidase_S1B"/>
</dbReference>
<evidence type="ECO:0000256" key="1">
    <source>
        <dbReference type="ARBA" id="ARBA00008764"/>
    </source>
</evidence>
<feature type="active site" description="Charge relay system" evidence="6">
    <location>
        <position position="95"/>
    </location>
</feature>
<evidence type="ECO:0000256" key="4">
    <source>
        <dbReference type="ARBA" id="ARBA00022801"/>
    </source>
</evidence>
<sequence length="263" mass="27351">MRSEPVEHCPPPLRTFAAAHEGAVGQLRWNADLARRYARPGTASGVAWGSGTLIARDLFLTAGHCFDRTGGRWLRPLDDRTGDVIGSAEIATNMHVAFNYQLDPAGELRPTHCYRIVELVEHRPGELDVAIVRLAGAPGAAWGVAELAPTGARPGEAVCLIGHPLGFTKHLVAGRCVAASGTALRYLGAETFEGSSGSGVLRISDGRLVGVHTNGRSSAGTSSGVCVSALIARSPTLQLVGRAAAAGGTAARPCPAPRSRRSP</sequence>
<dbReference type="PRINTS" id="PR00839">
    <property type="entry name" value="V8PROTEASE"/>
</dbReference>
<keyword evidence="2 7" id="KW-0645">Protease</keyword>
<dbReference type="GO" id="GO:0006508">
    <property type="term" value="P:proteolysis"/>
    <property type="evidence" value="ECO:0007669"/>
    <property type="project" value="UniProtKB-KW"/>
</dbReference>
<dbReference type="OrthoDB" id="7787670at2"/>
<protein>
    <recommendedName>
        <fullName evidence="7">Serine protease</fullName>
        <ecNumber evidence="7">3.4.21.-</ecNumber>
    </recommendedName>
</protein>
<dbReference type="InterPro" id="IPR050966">
    <property type="entry name" value="Glutamyl_endopeptidase"/>
</dbReference>
<dbReference type="KEGG" id="scl:sce8751"/>
<dbReference type="InterPro" id="IPR009003">
    <property type="entry name" value="Peptidase_S1_PA"/>
</dbReference>
<keyword evidence="3" id="KW-0732">Signal</keyword>
<dbReference type="BioCyc" id="SCEL448385:SCE_RS44850-MONOMER"/>
<dbReference type="eggNOG" id="COG3591">
    <property type="taxonomic scope" value="Bacteria"/>
</dbReference>
<comment type="similarity">
    <text evidence="1 7">Belongs to the peptidase S1B family.</text>
</comment>
<dbReference type="SUPFAM" id="SSF50494">
    <property type="entry name" value="Trypsin-like serine proteases"/>
    <property type="match status" value="1"/>
</dbReference>
<evidence type="ECO:0000313" key="9">
    <source>
        <dbReference type="Proteomes" id="UP000002139"/>
    </source>
</evidence>
<evidence type="ECO:0000256" key="5">
    <source>
        <dbReference type="ARBA" id="ARBA00022825"/>
    </source>
</evidence>
<gene>
    <name evidence="8" type="ordered locus">sce8751</name>
</gene>
<feature type="active site" description="Charge relay system" evidence="6">
    <location>
        <position position="196"/>
    </location>
</feature>
<dbReference type="PANTHER" id="PTHR15462:SF8">
    <property type="entry name" value="SERINE PROTEASE"/>
    <property type="match status" value="1"/>
</dbReference>
<evidence type="ECO:0000256" key="7">
    <source>
        <dbReference type="RuleBase" id="RU004296"/>
    </source>
</evidence>
<keyword evidence="5 7" id="KW-0720">Serine protease</keyword>
<dbReference type="Gene3D" id="2.40.10.10">
    <property type="entry name" value="Trypsin-like serine proteases"/>
    <property type="match status" value="2"/>
</dbReference>
<keyword evidence="9" id="KW-1185">Reference proteome</keyword>
<dbReference type="GO" id="GO:0008236">
    <property type="term" value="F:serine-type peptidase activity"/>
    <property type="evidence" value="ECO:0007669"/>
    <property type="project" value="UniProtKB-KW"/>
</dbReference>
<dbReference type="EMBL" id="AM746676">
    <property type="protein sequence ID" value="CAN98923.1"/>
    <property type="molecule type" value="Genomic_DNA"/>
</dbReference>
<dbReference type="Pfam" id="PF13365">
    <property type="entry name" value="Trypsin_2"/>
    <property type="match status" value="1"/>
</dbReference>
<dbReference type="PANTHER" id="PTHR15462">
    <property type="entry name" value="SERINE PROTEASE"/>
    <property type="match status" value="1"/>
</dbReference>
<dbReference type="STRING" id="448385.sce8751"/>
<dbReference type="Proteomes" id="UP000002139">
    <property type="component" value="Chromosome"/>
</dbReference>
<name>A9G4N7_SORC5</name>
<evidence type="ECO:0000313" key="8">
    <source>
        <dbReference type="EMBL" id="CAN98923.1"/>
    </source>
</evidence>
<dbReference type="EC" id="3.4.21.-" evidence="7"/>
<evidence type="ECO:0000256" key="2">
    <source>
        <dbReference type="ARBA" id="ARBA00022670"/>
    </source>
</evidence>
<accession>A9G4N7</accession>
<keyword evidence="4 7" id="KW-0378">Hydrolase</keyword>
<dbReference type="RefSeq" id="WP_012241362.1">
    <property type="nucleotide sequence ID" value="NC_010162.1"/>
</dbReference>
<evidence type="ECO:0000256" key="3">
    <source>
        <dbReference type="ARBA" id="ARBA00022729"/>
    </source>
</evidence>
<dbReference type="InterPro" id="IPR043504">
    <property type="entry name" value="Peptidase_S1_PA_chymotrypsin"/>
</dbReference>
<feature type="active site" description="Charge relay system" evidence="6">
    <location>
        <position position="128"/>
    </location>
</feature>
<organism evidence="8 9">
    <name type="scientific">Sorangium cellulosum (strain So ce56)</name>
    <name type="common">Polyangium cellulosum (strain So ce56)</name>
    <dbReference type="NCBI Taxonomy" id="448385"/>
    <lineage>
        <taxon>Bacteria</taxon>
        <taxon>Pseudomonadati</taxon>
        <taxon>Myxococcota</taxon>
        <taxon>Polyangia</taxon>
        <taxon>Polyangiales</taxon>
        <taxon>Polyangiaceae</taxon>
        <taxon>Sorangium</taxon>
    </lineage>
</organism>
<dbReference type="HOGENOM" id="CLU_1057275_0_0_7"/>
<dbReference type="AlphaFoldDB" id="A9G4N7"/>